<evidence type="ECO:0000313" key="2">
    <source>
        <dbReference type="EMBL" id="NJA90136.1"/>
    </source>
</evidence>
<reference evidence="3" key="1">
    <citation type="submission" date="2020-03" db="EMBL/GenBank/DDBJ databases">
        <title>Whole-genome sequence of the purple nonsulfur bacterium Rhodocyclus tenuis DSM112.</title>
        <authorList>
            <person name="Kyndt J.A."/>
            <person name="Meyer T.E."/>
        </authorList>
    </citation>
    <scope>NUCLEOTIDE SEQUENCE [LARGE SCALE GENOMIC DNA]</scope>
    <source>
        <strain evidence="3">DSM 112</strain>
    </source>
</reference>
<protein>
    <submittedName>
        <fullName evidence="2">Uncharacterized protein</fullName>
    </submittedName>
</protein>
<sequence>MNKPEPTDKLKATGSQKGIFDLSDAAGVNESERLLMRLCCKSFLSLWAYANLHTAQDMRNGRGSAKEFADVLVVFGSDVIVFSDKHIEYQRDRPEKIAWPRWFKRAIVESAKQLHGAMNWLRRFPDRIFLDAACTRPLPIALPPPSGAKYHLVAVTRGSREACLAAFPGSFGTLQINTSVEGTASEHWPFTIGLLDRSKHFVHVLDEFSLEVVMDEMNTITDFVEYLNARESFLGKAGITVVAAGEEQLAAAYVLNGNASKHPFLPDRVNPPSPGLFIFDESHYPTLKKHRDYQQKKQQDQRSRVWDDLIEKFIHLGDPALTHPGFEQPNHETEKALRIMAAEPRFRRGLLVEALGEMLAFAMQQPGQRRARLFTTREQRNLVYVFLAVPKLTNESFSEYRRGRVAILHAYCRVAKLRFPESTTFVALGIDHPAKKYKQTSEDLIMFTCDEYTPEQKAEAERFQRETGILGENLVVAEGFAPEFPVISNAHPQRSPEKNHRFKRVRREKKRKEKLATAARRRNRL</sequence>
<evidence type="ECO:0000256" key="1">
    <source>
        <dbReference type="SAM" id="MobiDB-lite"/>
    </source>
</evidence>
<feature type="compositionally biased region" description="Basic residues" evidence="1">
    <location>
        <begin position="500"/>
        <end position="525"/>
    </location>
</feature>
<accession>A0ABX0WN45</accession>
<comment type="caution">
    <text evidence="2">The sequence shown here is derived from an EMBL/GenBank/DDBJ whole genome shotgun (WGS) entry which is preliminary data.</text>
</comment>
<dbReference type="Proteomes" id="UP000720344">
    <property type="component" value="Unassembled WGS sequence"/>
</dbReference>
<organism evidence="2 3">
    <name type="scientific">Rhodocyclus gracilis</name>
    <dbReference type="NCBI Taxonomy" id="2929842"/>
    <lineage>
        <taxon>Bacteria</taxon>
        <taxon>Pseudomonadati</taxon>
        <taxon>Pseudomonadota</taxon>
        <taxon>Betaproteobacteria</taxon>
        <taxon>Rhodocyclales</taxon>
        <taxon>Rhodocyclaceae</taxon>
        <taxon>Rhodocyclus</taxon>
    </lineage>
</organism>
<dbReference type="RefSeq" id="WP_167682701.1">
    <property type="nucleotide sequence ID" value="NZ_JAATWB010000013.1"/>
</dbReference>
<feature type="region of interest" description="Disordered" evidence="1">
    <location>
        <begin position="487"/>
        <end position="525"/>
    </location>
</feature>
<gene>
    <name evidence="2" type="ORF">HCX48_13025</name>
</gene>
<proteinExistence type="predicted"/>
<keyword evidence="3" id="KW-1185">Reference proteome</keyword>
<evidence type="ECO:0000313" key="3">
    <source>
        <dbReference type="Proteomes" id="UP000720344"/>
    </source>
</evidence>
<name>A0ABX0WN45_9RHOO</name>
<dbReference type="EMBL" id="JAATWB010000013">
    <property type="protein sequence ID" value="NJA90136.1"/>
    <property type="molecule type" value="Genomic_DNA"/>
</dbReference>